<protein>
    <submittedName>
        <fullName evidence="1">Uncharacterized protein</fullName>
    </submittedName>
</protein>
<dbReference type="RefSeq" id="WP_184953496.1">
    <property type="nucleotide sequence ID" value="NZ_BOMC01000073.1"/>
</dbReference>
<comment type="caution">
    <text evidence="1">The sequence shown here is derived from an EMBL/GenBank/DDBJ whole genome shotgun (WGS) entry which is preliminary data.</text>
</comment>
<organism evidence="1 2">
    <name type="scientific">Paractinoplanes abujensis</name>
    <dbReference type="NCBI Taxonomy" id="882441"/>
    <lineage>
        <taxon>Bacteria</taxon>
        <taxon>Bacillati</taxon>
        <taxon>Actinomycetota</taxon>
        <taxon>Actinomycetes</taxon>
        <taxon>Micromonosporales</taxon>
        <taxon>Micromonosporaceae</taxon>
        <taxon>Paractinoplanes</taxon>
    </lineage>
</organism>
<accession>A0A7W7CUV0</accession>
<gene>
    <name evidence="1" type="ORF">BKA14_005245</name>
</gene>
<keyword evidence="2" id="KW-1185">Reference proteome</keyword>
<evidence type="ECO:0000313" key="1">
    <source>
        <dbReference type="EMBL" id="MBB4695097.1"/>
    </source>
</evidence>
<dbReference type="AlphaFoldDB" id="A0A7W7CUV0"/>
<evidence type="ECO:0000313" key="2">
    <source>
        <dbReference type="Proteomes" id="UP000542742"/>
    </source>
</evidence>
<reference evidence="1 2" key="1">
    <citation type="submission" date="2020-08" db="EMBL/GenBank/DDBJ databases">
        <title>Sequencing the genomes of 1000 actinobacteria strains.</title>
        <authorList>
            <person name="Klenk H.-P."/>
        </authorList>
    </citation>
    <scope>NUCLEOTIDE SEQUENCE [LARGE SCALE GENOMIC DNA]</scope>
    <source>
        <strain evidence="1 2">DSM 45518</strain>
    </source>
</reference>
<dbReference type="EMBL" id="JACHMF010000001">
    <property type="protein sequence ID" value="MBB4695097.1"/>
    <property type="molecule type" value="Genomic_DNA"/>
</dbReference>
<sequence>MSDRELRCEELTDVALVPTGQALPQHCYVRITGQQKTAWIDLIPTRSELRLDTRLQ</sequence>
<name>A0A7W7CUV0_9ACTN</name>
<proteinExistence type="predicted"/>
<dbReference type="Proteomes" id="UP000542742">
    <property type="component" value="Unassembled WGS sequence"/>
</dbReference>